<dbReference type="AlphaFoldDB" id="A0A1F8F2L3"/>
<organism evidence="1 2">
    <name type="scientific">Candidatus Yanofskybacteria bacterium RIFCSPHIGHO2_02_FULL_38_22b</name>
    <dbReference type="NCBI Taxonomy" id="1802673"/>
    <lineage>
        <taxon>Bacteria</taxon>
        <taxon>Candidatus Yanofskyibacteriota</taxon>
    </lineage>
</organism>
<reference evidence="1 2" key="1">
    <citation type="journal article" date="2016" name="Nat. Commun.">
        <title>Thousands of microbial genomes shed light on interconnected biogeochemical processes in an aquifer system.</title>
        <authorList>
            <person name="Anantharaman K."/>
            <person name="Brown C.T."/>
            <person name="Hug L.A."/>
            <person name="Sharon I."/>
            <person name="Castelle C.J."/>
            <person name="Probst A.J."/>
            <person name="Thomas B.C."/>
            <person name="Singh A."/>
            <person name="Wilkins M.J."/>
            <person name="Karaoz U."/>
            <person name="Brodie E.L."/>
            <person name="Williams K.H."/>
            <person name="Hubbard S.S."/>
            <person name="Banfield J.F."/>
        </authorList>
    </citation>
    <scope>NUCLEOTIDE SEQUENCE [LARGE SCALE GENOMIC DNA]</scope>
</reference>
<dbReference type="EMBL" id="MGJN01000019">
    <property type="protein sequence ID" value="OGN06486.1"/>
    <property type="molecule type" value="Genomic_DNA"/>
</dbReference>
<name>A0A1F8F2L3_9BACT</name>
<proteinExistence type="predicted"/>
<protein>
    <submittedName>
        <fullName evidence="1">Uncharacterized protein</fullName>
    </submittedName>
</protein>
<comment type="caution">
    <text evidence="1">The sequence shown here is derived from an EMBL/GenBank/DDBJ whole genome shotgun (WGS) entry which is preliminary data.</text>
</comment>
<dbReference type="Proteomes" id="UP000176834">
    <property type="component" value="Unassembled WGS sequence"/>
</dbReference>
<accession>A0A1F8F2L3</accession>
<evidence type="ECO:0000313" key="1">
    <source>
        <dbReference type="EMBL" id="OGN06486.1"/>
    </source>
</evidence>
<evidence type="ECO:0000313" key="2">
    <source>
        <dbReference type="Proteomes" id="UP000176834"/>
    </source>
</evidence>
<sequence>MEGLAGGRLALNAAPLYFHYRLLVGVETETGFAAKSCAPTTMNVVSQVLGQGRPTPNHLADGGERRHPGLGLRQLRLARLPWMGLAMTHEGLGRRLGHCDNSHLIHSDLLEE</sequence>
<gene>
    <name evidence="1" type="ORF">A3B86_03505</name>
</gene>